<sequence>MSIVIRYSDDRGKGLADVQGSDGRLNVSSRSDARAYYNSRDEHLAFAVPFLVTLMDAAEVFVAWRNASDDKELVISAVTLALFEAGDNEWHVGTGTPAAGTTIVPVNMNQGSARSAPTDGSESVMMGTTTTPLTGMTSSGVISRQNIGVVEEDRVVEFRDTVRLGQNDTFFGQLGAGISTPGFVRGTIYGYYE</sequence>
<evidence type="ECO:0000313" key="1">
    <source>
        <dbReference type="EMBL" id="KKL14080.1"/>
    </source>
</evidence>
<organism evidence="1">
    <name type="scientific">marine sediment metagenome</name>
    <dbReference type="NCBI Taxonomy" id="412755"/>
    <lineage>
        <taxon>unclassified sequences</taxon>
        <taxon>metagenomes</taxon>
        <taxon>ecological metagenomes</taxon>
    </lineage>
</organism>
<dbReference type="AlphaFoldDB" id="A0A0F9AX85"/>
<reference evidence="1" key="1">
    <citation type="journal article" date="2015" name="Nature">
        <title>Complex archaea that bridge the gap between prokaryotes and eukaryotes.</title>
        <authorList>
            <person name="Spang A."/>
            <person name="Saw J.H."/>
            <person name="Jorgensen S.L."/>
            <person name="Zaremba-Niedzwiedzka K."/>
            <person name="Martijn J."/>
            <person name="Lind A.E."/>
            <person name="van Eijk R."/>
            <person name="Schleper C."/>
            <person name="Guy L."/>
            <person name="Ettema T.J."/>
        </authorList>
    </citation>
    <scope>NUCLEOTIDE SEQUENCE</scope>
</reference>
<dbReference type="EMBL" id="LAZR01040603">
    <property type="protein sequence ID" value="KKL14080.1"/>
    <property type="molecule type" value="Genomic_DNA"/>
</dbReference>
<comment type="caution">
    <text evidence="1">The sequence shown here is derived from an EMBL/GenBank/DDBJ whole genome shotgun (WGS) entry which is preliminary data.</text>
</comment>
<proteinExistence type="predicted"/>
<name>A0A0F9AX85_9ZZZZ</name>
<gene>
    <name evidence="1" type="ORF">LCGC14_2519330</name>
</gene>
<accession>A0A0F9AX85</accession>
<protein>
    <submittedName>
        <fullName evidence="1">Uncharacterized protein</fullName>
    </submittedName>
</protein>